<keyword evidence="2" id="KW-0012">Acyltransferase</keyword>
<proteinExistence type="predicted"/>
<feature type="domain" description="BioF2-like acetyltransferase" evidence="1">
    <location>
        <begin position="133"/>
        <end position="243"/>
    </location>
</feature>
<evidence type="ECO:0000313" key="3">
    <source>
        <dbReference type="Proteomes" id="UP001302806"/>
    </source>
</evidence>
<accession>A0ABY9XWQ7</accession>
<dbReference type="InterPro" id="IPR038740">
    <property type="entry name" value="BioF2-like_GNAT_dom"/>
</dbReference>
<dbReference type="Gene3D" id="3.40.630.30">
    <property type="match status" value="1"/>
</dbReference>
<dbReference type="GO" id="GO:0016746">
    <property type="term" value="F:acyltransferase activity"/>
    <property type="evidence" value="ECO:0007669"/>
    <property type="project" value="UniProtKB-KW"/>
</dbReference>
<dbReference type="EMBL" id="CP134537">
    <property type="protein sequence ID" value="WNH10231.1"/>
    <property type="molecule type" value="Genomic_DNA"/>
</dbReference>
<evidence type="ECO:0000313" key="2">
    <source>
        <dbReference type="EMBL" id="WNH10231.1"/>
    </source>
</evidence>
<gene>
    <name evidence="2" type="ORF">RHP51_05995</name>
</gene>
<dbReference type="SUPFAM" id="SSF55729">
    <property type="entry name" value="Acyl-CoA N-acyltransferases (Nat)"/>
    <property type="match status" value="1"/>
</dbReference>
<evidence type="ECO:0000259" key="1">
    <source>
        <dbReference type="Pfam" id="PF13480"/>
    </source>
</evidence>
<dbReference type="RefSeq" id="WP_415866541.1">
    <property type="nucleotide sequence ID" value="NZ_CP134537.1"/>
</dbReference>
<organism evidence="2 3">
    <name type="scientific">Thalassobellus suaedae</name>
    <dbReference type="NCBI Taxonomy" id="3074124"/>
    <lineage>
        <taxon>Bacteria</taxon>
        <taxon>Pseudomonadati</taxon>
        <taxon>Bacteroidota</taxon>
        <taxon>Flavobacteriia</taxon>
        <taxon>Flavobacteriales</taxon>
        <taxon>Flavobacteriaceae</taxon>
        <taxon>Thalassobellus</taxon>
    </lineage>
</organism>
<protein>
    <submittedName>
        <fullName evidence="2">GNAT family N-acetyltransferase</fullName>
        <ecNumber evidence="2">2.3.1.-</ecNumber>
    </submittedName>
</protein>
<dbReference type="EC" id="2.3.1.-" evidence="2"/>
<dbReference type="Pfam" id="PF13480">
    <property type="entry name" value="Acetyltransf_6"/>
    <property type="match status" value="1"/>
</dbReference>
<name>A0ABY9XWQ7_9FLAO</name>
<sequence>MMNFSIIKTRDFYSDLFEKKGVLQKYTSIKYKETLLSNNLTIPSKKRINIVELFPNYLTPKTDPNYNVIPVYQKSGYAINLSEFNTIDDFLKSTKTSFKKVTLRSVKRLESCFNISYKMFYGKIEESYYFELMEALYIMIQKRFTQRNGRNKVLENWDYYLQFAYQSIIDKKASLFVILNNNEPIEISLNFHCDNIMYSAISSFNLDYSKFSLGNIEIYKQLEWCLINNIVLFDMGYGDFEYKIRWSNYKYDFETHIISLKNSLLSHLIATYFKYKYSLINYLIKKNIKDKLYVYFDIFKKEEKKQSNIEYELIKIELLPTSLSPCDYNKKEFTFLKKPIFDFLYSFQENINDISIFKKEDTPNSYIIIGKKNTSILNLISE</sequence>
<dbReference type="Proteomes" id="UP001302806">
    <property type="component" value="Chromosome"/>
</dbReference>
<dbReference type="InterPro" id="IPR016181">
    <property type="entry name" value="Acyl_CoA_acyltransferase"/>
</dbReference>
<keyword evidence="2" id="KW-0808">Transferase</keyword>
<reference evidence="2 3" key="1">
    <citation type="submission" date="2023-09" db="EMBL/GenBank/DDBJ databases">
        <title>Thalassobella suaedae gen. nov., sp. nov., a marine bacterium of the family Flavobacteriaceae isolated from a halophyte Suaeda japonica.</title>
        <authorList>
            <person name="Lee S.Y."/>
            <person name="Hwang C.Y."/>
        </authorList>
    </citation>
    <scope>NUCLEOTIDE SEQUENCE [LARGE SCALE GENOMIC DNA]</scope>
    <source>
        <strain evidence="2 3">HL-DH14</strain>
    </source>
</reference>